<keyword evidence="2" id="KW-1185">Reference proteome</keyword>
<proteinExistence type="predicted"/>
<accession>A0AAV7USU5</accession>
<comment type="caution">
    <text evidence="1">The sequence shown here is derived from an EMBL/GenBank/DDBJ whole genome shotgun (WGS) entry which is preliminary data.</text>
</comment>
<organism evidence="1 2">
    <name type="scientific">Pleurodeles waltl</name>
    <name type="common">Iberian ribbed newt</name>
    <dbReference type="NCBI Taxonomy" id="8319"/>
    <lineage>
        <taxon>Eukaryota</taxon>
        <taxon>Metazoa</taxon>
        <taxon>Chordata</taxon>
        <taxon>Craniata</taxon>
        <taxon>Vertebrata</taxon>
        <taxon>Euteleostomi</taxon>
        <taxon>Amphibia</taxon>
        <taxon>Batrachia</taxon>
        <taxon>Caudata</taxon>
        <taxon>Salamandroidea</taxon>
        <taxon>Salamandridae</taxon>
        <taxon>Pleurodelinae</taxon>
        <taxon>Pleurodeles</taxon>
    </lineage>
</organism>
<sequence>MSESRAVRSEDRDPILGLQPCLALIIARGWRKGPLRVPQPLTGTALPTRPGRETLWLLPRFGREALQRPAVQQPSAKTLSTERYHISKVMVK</sequence>
<dbReference type="EMBL" id="JANPWB010000004">
    <property type="protein sequence ID" value="KAJ1191034.1"/>
    <property type="molecule type" value="Genomic_DNA"/>
</dbReference>
<name>A0AAV7USU5_PLEWA</name>
<dbReference type="Proteomes" id="UP001066276">
    <property type="component" value="Chromosome 2_2"/>
</dbReference>
<dbReference type="AlphaFoldDB" id="A0AAV7USU5"/>
<evidence type="ECO:0000313" key="1">
    <source>
        <dbReference type="EMBL" id="KAJ1191034.1"/>
    </source>
</evidence>
<reference evidence="1" key="1">
    <citation type="journal article" date="2022" name="bioRxiv">
        <title>Sequencing and chromosome-scale assembly of the giantPleurodeles waltlgenome.</title>
        <authorList>
            <person name="Brown T."/>
            <person name="Elewa A."/>
            <person name="Iarovenko S."/>
            <person name="Subramanian E."/>
            <person name="Araus A.J."/>
            <person name="Petzold A."/>
            <person name="Susuki M."/>
            <person name="Suzuki K.-i.T."/>
            <person name="Hayashi T."/>
            <person name="Toyoda A."/>
            <person name="Oliveira C."/>
            <person name="Osipova E."/>
            <person name="Leigh N.D."/>
            <person name="Simon A."/>
            <person name="Yun M.H."/>
        </authorList>
    </citation>
    <scope>NUCLEOTIDE SEQUENCE</scope>
    <source>
        <strain evidence="1">20211129_DDA</strain>
        <tissue evidence="1">Liver</tissue>
    </source>
</reference>
<protein>
    <submittedName>
        <fullName evidence="1">Uncharacterized protein</fullName>
    </submittedName>
</protein>
<gene>
    <name evidence="1" type="ORF">NDU88_000351</name>
</gene>
<evidence type="ECO:0000313" key="2">
    <source>
        <dbReference type="Proteomes" id="UP001066276"/>
    </source>
</evidence>